<evidence type="ECO:0000256" key="3">
    <source>
        <dbReference type="ARBA" id="ARBA00022679"/>
    </source>
</evidence>
<feature type="active site" description="Proton donor/acceptor" evidence="9">
    <location>
        <position position="167"/>
    </location>
</feature>
<dbReference type="EC" id="2.7.2.1" evidence="9"/>
<dbReference type="SUPFAM" id="SSF53067">
    <property type="entry name" value="Actin-like ATPase domain"/>
    <property type="match status" value="2"/>
</dbReference>
<feature type="binding site" evidence="9">
    <location>
        <begin position="345"/>
        <end position="349"/>
    </location>
    <ligand>
        <name>ATP</name>
        <dbReference type="ChEBI" id="CHEBI:30616"/>
    </ligand>
</feature>
<dbReference type="PROSITE" id="PS01075">
    <property type="entry name" value="ACETATE_KINASE_1"/>
    <property type="match status" value="1"/>
</dbReference>
<dbReference type="InterPro" id="IPR043129">
    <property type="entry name" value="ATPase_NBD"/>
</dbReference>
<evidence type="ECO:0000256" key="10">
    <source>
        <dbReference type="RuleBase" id="RU003835"/>
    </source>
</evidence>
<dbReference type="InterPro" id="IPR004372">
    <property type="entry name" value="Ac/propionate_kinase"/>
</dbReference>
<keyword evidence="5 9" id="KW-0547">Nucleotide-binding</keyword>
<feature type="binding site" evidence="9">
    <location>
        <position position="110"/>
    </location>
    <ligand>
        <name>substrate</name>
    </ligand>
</feature>
<keyword evidence="12" id="KW-1185">Reference proteome</keyword>
<evidence type="ECO:0000256" key="1">
    <source>
        <dbReference type="ARBA" id="ARBA00008748"/>
    </source>
</evidence>
<dbReference type="PANTHER" id="PTHR21060">
    <property type="entry name" value="ACETATE KINASE"/>
    <property type="match status" value="1"/>
</dbReference>
<evidence type="ECO:0000256" key="6">
    <source>
        <dbReference type="ARBA" id="ARBA00022777"/>
    </source>
</evidence>
<comment type="function">
    <text evidence="9">Catalyzes the formation of acetyl phosphate from acetate and ATP. Can also catalyze the reverse reaction.</text>
</comment>
<dbReference type="Proteomes" id="UP000748752">
    <property type="component" value="Unassembled WGS sequence"/>
</dbReference>
<dbReference type="RefSeq" id="WP_200236777.1">
    <property type="nucleotide sequence ID" value="NZ_NRRV01000021.1"/>
</dbReference>
<comment type="subcellular location">
    <subcellularLocation>
        <location evidence="9">Cytoplasm</location>
    </subcellularLocation>
</comment>
<reference evidence="11 12" key="1">
    <citation type="journal article" date="2020" name="Microorganisms">
        <title>Osmotic Adaptation and Compatible Solute Biosynthesis of Phototrophic Bacteria as Revealed from Genome Analyses.</title>
        <authorList>
            <person name="Imhoff J.F."/>
            <person name="Rahn T."/>
            <person name="Kunzel S."/>
            <person name="Keller A."/>
            <person name="Neulinger S.C."/>
        </authorList>
    </citation>
    <scope>NUCLEOTIDE SEQUENCE [LARGE SCALE GENOMIC DNA]</scope>
    <source>
        <strain evidence="11 12">DSM 6210</strain>
    </source>
</reference>
<gene>
    <name evidence="9" type="primary">ackA</name>
    <name evidence="11" type="ORF">CKO31_10205</name>
</gene>
<proteinExistence type="inferred from homology"/>
<dbReference type="NCBIfam" id="TIGR00016">
    <property type="entry name" value="ackA"/>
    <property type="match status" value="1"/>
</dbReference>
<organism evidence="11 12">
    <name type="scientific">Thiohalocapsa halophila</name>
    <dbReference type="NCBI Taxonomy" id="69359"/>
    <lineage>
        <taxon>Bacteria</taxon>
        <taxon>Pseudomonadati</taxon>
        <taxon>Pseudomonadota</taxon>
        <taxon>Gammaproteobacteria</taxon>
        <taxon>Chromatiales</taxon>
        <taxon>Chromatiaceae</taxon>
        <taxon>Thiohalocapsa</taxon>
    </lineage>
</organism>
<evidence type="ECO:0000256" key="4">
    <source>
        <dbReference type="ARBA" id="ARBA00022723"/>
    </source>
</evidence>
<comment type="caution">
    <text evidence="11">The sequence shown here is derived from an EMBL/GenBank/DDBJ whole genome shotgun (WGS) entry which is preliminary data.</text>
</comment>
<feature type="binding site" evidence="9">
    <location>
        <position position="400"/>
    </location>
    <ligand>
        <name>Mg(2+)</name>
        <dbReference type="ChEBI" id="CHEBI:18420"/>
    </ligand>
</feature>
<evidence type="ECO:0000256" key="8">
    <source>
        <dbReference type="ARBA" id="ARBA00022842"/>
    </source>
</evidence>
<feature type="site" description="Transition state stabilizer" evidence="9">
    <location>
        <position position="258"/>
    </location>
</feature>
<dbReference type="PROSITE" id="PS01076">
    <property type="entry name" value="ACETATE_KINASE_2"/>
    <property type="match status" value="1"/>
</dbReference>
<dbReference type="InterPro" id="IPR000890">
    <property type="entry name" value="Aliphatic_acid_kin_short-chain"/>
</dbReference>
<keyword evidence="6 9" id="KW-0418">Kinase</keyword>
<keyword evidence="7 9" id="KW-0067">ATP-binding</keyword>
<evidence type="ECO:0000256" key="2">
    <source>
        <dbReference type="ARBA" id="ARBA00022490"/>
    </source>
</evidence>
<evidence type="ECO:0000313" key="12">
    <source>
        <dbReference type="Proteomes" id="UP000748752"/>
    </source>
</evidence>
<dbReference type="Gene3D" id="3.30.420.40">
    <property type="match status" value="2"/>
</dbReference>
<dbReference type="EMBL" id="NRRV01000021">
    <property type="protein sequence ID" value="MBK1631107.1"/>
    <property type="molecule type" value="Genomic_DNA"/>
</dbReference>
<feature type="binding site" evidence="9">
    <location>
        <begin position="225"/>
        <end position="229"/>
    </location>
    <ligand>
        <name>ATP</name>
        <dbReference type="ChEBI" id="CHEBI:30616"/>
    </ligand>
</feature>
<name>A0ABS1CGX8_9GAMM</name>
<keyword evidence="2 9" id="KW-0963">Cytoplasm</keyword>
<keyword evidence="3 9" id="KW-0808">Transferase</keyword>
<feature type="binding site" evidence="9">
    <location>
        <position position="20"/>
    </location>
    <ligand>
        <name>ATP</name>
        <dbReference type="ChEBI" id="CHEBI:30616"/>
    </ligand>
</feature>
<evidence type="ECO:0000256" key="7">
    <source>
        <dbReference type="ARBA" id="ARBA00022840"/>
    </source>
</evidence>
<evidence type="ECO:0000256" key="5">
    <source>
        <dbReference type="ARBA" id="ARBA00022741"/>
    </source>
</evidence>
<evidence type="ECO:0000313" key="11">
    <source>
        <dbReference type="EMBL" id="MBK1631107.1"/>
    </source>
</evidence>
<dbReference type="InterPro" id="IPR023865">
    <property type="entry name" value="Aliphatic_acid_kinase_CS"/>
</dbReference>
<feature type="binding site" evidence="9">
    <location>
        <position position="13"/>
    </location>
    <ligand>
        <name>Mg(2+)</name>
        <dbReference type="ChEBI" id="CHEBI:18420"/>
    </ligand>
</feature>
<comment type="subunit">
    <text evidence="9">Homodimer.</text>
</comment>
<comment type="cofactor">
    <cofactor evidence="9">
        <name>Mg(2+)</name>
        <dbReference type="ChEBI" id="CHEBI:18420"/>
    </cofactor>
    <cofactor evidence="9">
        <name>Mn(2+)</name>
        <dbReference type="ChEBI" id="CHEBI:29035"/>
    </cofactor>
    <text evidence="9">Mg(2+). Can also accept Mn(2+).</text>
</comment>
<comment type="similarity">
    <text evidence="1 9 10">Belongs to the acetokinase family.</text>
</comment>
<keyword evidence="4 9" id="KW-0479">Metal-binding</keyword>
<dbReference type="HAMAP" id="MF_00020">
    <property type="entry name" value="Acetate_kinase"/>
    <property type="match status" value="1"/>
</dbReference>
<keyword evidence="8 9" id="KW-0460">Magnesium</keyword>
<feature type="binding site" evidence="9">
    <location>
        <begin position="300"/>
        <end position="302"/>
    </location>
    <ligand>
        <name>ATP</name>
        <dbReference type="ChEBI" id="CHEBI:30616"/>
    </ligand>
</feature>
<dbReference type="Pfam" id="PF00871">
    <property type="entry name" value="Acetate_kinase"/>
    <property type="match status" value="1"/>
</dbReference>
<comment type="pathway">
    <text evidence="9">Metabolic intermediate biosynthesis; acetyl-CoA biosynthesis; acetyl-CoA from acetate: step 1/2.</text>
</comment>
<comment type="catalytic activity">
    <reaction evidence="9">
        <text>acetate + ATP = acetyl phosphate + ADP</text>
        <dbReference type="Rhea" id="RHEA:11352"/>
        <dbReference type="ChEBI" id="CHEBI:22191"/>
        <dbReference type="ChEBI" id="CHEBI:30089"/>
        <dbReference type="ChEBI" id="CHEBI:30616"/>
        <dbReference type="ChEBI" id="CHEBI:456216"/>
        <dbReference type="EC" id="2.7.2.1"/>
    </reaction>
</comment>
<dbReference type="GO" id="GO:0016301">
    <property type="term" value="F:kinase activity"/>
    <property type="evidence" value="ECO:0007669"/>
    <property type="project" value="UniProtKB-KW"/>
</dbReference>
<feature type="site" description="Transition state stabilizer" evidence="9">
    <location>
        <position position="198"/>
    </location>
</feature>
<evidence type="ECO:0000256" key="9">
    <source>
        <dbReference type="HAMAP-Rule" id="MF_00020"/>
    </source>
</evidence>
<dbReference type="PRINTS" id="PR00471">
    <property type="entry name" value="ACETATEKNASE"/>
</dbReference>
<dbReference type="PANTHER" id="PTHR21060:SF21">
    <property type="entry name" value="ACETATE KINASE"/>
    <property type="match status" value="1"/>
</dbReference>
<accession>A0ABS1CGX8</accession>
<sequence>MSAASNALILTLNAGSSSIKFAVYRVDDADSQAAGGDEPALLAKGQVEGIGTRPHFIAKGTGGQVLSESWWQPVTDGAGAETGHGSAFQQIWSWLEDFADGGRIMAVGHRVAHGGEAYARPVRITPEITRELAGLIPLVPLHQPNNLAAIQAVAADHPELPQVACFDTGFHRGRPKVTEQLGLPRALLERGVKRYGFHGLSYEYIVEKLREIAPEVAAGRVVVAHLGSGCSMTAIRDGQSIDTTMGFSALDGIPMGTRPGLLDPGVLLFLMREDGLGVEALEQLLYKQSGLLGLSGVSNDLRALHQSDDPGAAEAIDYFVYRIGQTLGALTASLGGLDALVFTAGVGENDADIRARVCADAAWLGIEIDADANSGGGFGDGARISPADRRPEVWVIPTDEERMIARHTLRVVRGD</sequence>
<protein>
    <recommendedName>
        <fullName evidence="9">Acetate kinase</fullName>
        <ecNumber evidence="9">2.7.2.1</ecNumber>
    </recommendedName>
    <alternativeName>
        <fullName evidence="9">Acetokinase</fullName>
    </alternativeName>
</protein>
<dbReference type="PIRSF" id="PIRSF000722">
    <property type="entry name" value="Acetate_prop_kin"/>
    <property type="match status" value="1"/>
</dbReference>